<protein>
    <submittedName>
        <fullName evidence="2">Coiled-coil protein</fullName>
    </submittedName>
</protein>
<gene>
    <name evidence="2" type="ORF">NCTC13315_01880</name>
</gene>
<feature type="transmembrane region" description="Helical" evidence="1">
    <location>
        <begin position="737"/>
        <end position="759"/>
    </location>
</feature>
<dbReference type="AlphaFoldDB" id="A0A378I3J8"/>
<accession>A0A378I3J8</accession>
<reference evidence="2 3" key="1">
    <citation type="submission" date="2018-06" db="EMBL/GenBank/DDBJ databases">
        <authorList>
            <consortium name="Pathogen Informatics"/>
            <person name="Doyle S."/>
        </authorList>
    </citation>
    <scope>NUCLEOTIDE SEQUENCE [LARGE SCALE GENOMIC DNA]</scope>
    <source>
        <strain evidence="2 3">NCTC13315</strain>
    </source>
</reference>
<feature type="transmembrane region" description="Helical" evidence="1">
    <location>
        <begin position="878"/>
        <end position="894"/>
    </location>
</feature>
<proteinExistence type="predicted"/>
<evidence type="ECO:0000313" key="3">
    <source>
        <dbReference type="Proteomes" id="UP000254968"/>
    </source>
</evidence>
<dbReference type="EMBL" id="UGNV01000001">
    <property type="protein sequence ID" value="STX29340.1"/>
    <property type="molecule type" value="Genomic_DNA"/>
</dbReference>
<sequence length="1031" mass="116861">MKVPLQVRPLNHGVESTCIGSIHGAQAGAVIFGYYHMDYCLPGGDYLRIIANHNKSASQILLFTSDPEKLKQLPGKRVSSLVAECIRQINGYLIRSDSYTNPRYKHQEKKYYYARLCLQGLSDLLEEERKLASHDWTGQEKLRTKVISLIEQCRDKNRLLANSSVVSEGYLGNILYHTKQTAQYYQFNRVFPVSRIDQLDFTDASQSAAERQACFVWDSDIHVEQDEKELDDTLRVLCKLYNLKAAPSLNKTPANRFERLAAFFYDFYENSKYLANHLAKEKLITEKHIKIRSDGLTLTTIKPYYQFVGPIQQGQSSLQALIAHFTHLNHPGLLANSKQHAYDLLTTQANGSWADLPHENRAIIRVKNNMIALHYFEQDGLFYPLPSGEDLVTLSHLTKKHLFLPEKINLQVKAFFSRIPLFFKHSLHSLHYFFTQDLYYDFVNHIHKDHQKAKQIKQETKPILDKPAFFKSIVEIMIGHGLLKNGQSLDAFIQEHITKSKHIIVKEEHMPNAIFYTNPLHRLLSVVRHLGMFFVDKSEENPLIGTLALLAYIYGGGAIVAPEVLKAVLNKLYLNGLIAGIEPTQKLGQWMSHGTMSEAISAAVTYWQGIIVAGDLDHFFINAVNVLRDKPAEVAIIITLAMGLGYSMCKLIPALQKEMGPRPEINYLALGAKGGAAIYDTIMHPGNDWLLGTIKWLFRGLSTLGKIVLGPAIEAYYYGYKAGFLNGLKKSKNLAMLFLKQIGAATLDFLLALATVPFLEMGALLIHVPFRGITNFASRLLGGLGKLKPIGDHFINFAKRPGNLNYLTGFRLLPLYGYTNPIGHYHPNKFINFIMNGFLLLTYPIFQTIKNFLILPLIELLSFSTRLLLTILNPLSRLLAYTLGLAILATAFIWDDSVGGVFRLAAKGITYSSNWLDKQAGHVKQFCLAKIQICRQYLYHMTFAAEDAKLYHINEDKNYYLEKPIRLDKLEKTFTANNPRFLTLLLNTISTDSPANTDLPKQKEYHYSPLFTELKQPKQQGFALTNSDLTM</sequence>
<keyword evidence="1" id="KW-1133">Transmembrane helix</keyword>
<evidence type="ECO:0000313" key="2">
    <source>
        <dbReference type="EMBL" id="STX29340.1"/>
    </source>
</evidence>
<evidence type="ECO:0000256" key="1">
    <source>
        <dbReference type="SAM" id="Phobius"/>
    </source>
</evidence>
<keyword evidence="1" id="KW-0472">Membrane</keyword>
<keyword evidence="3" id="KW-1185">Reference proteome</keyword>
<dbReference type="Proteomes" id="UP000254968">
    <property type="component" value="Unassembled WGS sequence"/>
</dbReference>
<organism evidence="2 3">
    <name type="scientific">Legionella beliardensis</name>
    <dbReference type="NCBI Taxonomy" id="91822"/>
    <lineage>
        <taxon>Bacteria</taxon>
        <taxon>Pseudomonadati</taxon>
        <taxon>Pseudomonadota</taxon>
        <taxon>Gammaproteobacteria</taxon>
        <taxon>Legionellales</taxon>
        <taxon>Legionellaceae</taxon>
        <taxon>Legionella</taxon>
    </lineage>
</organism>
<keyword evidence="1" id="KW-0812">Transmembrane</keyword>
<name>A0A378I3J8_9GAMM</name>